<dbReference type="GO" id="GO:0016887">
    <property type="term" value="F:ATP hydrolysis activity"/>
    <property type="evidence" value="ECO:0007669"/>
    <property type="project" value="InterPro"/>
</dbReference>
<dbReference type="GO" id="GO:0015689">
    <property type="term" value="P:molybdate ion transport"/>
    <property type="evidence" value="ECO:0007669"/>
    <property type="project" value="InterPro"/>
</dbReference>
<name>A0A975Y0G7_9ACTN</name>
<dbReference type="InterPro" id="IPR003593">
    <property type="entry name" value="AAA+_ATPase"/>
</dbReference>
<dbReference type="PROSITE" id="PS50893">
    <property type="entry name" value="ABC_TRANSPORTER_2"/>
    <property type="match status" value="1"/>
</dbReference>
<dbReference type="InterPro" id="IPR004606">
    <property type="entry name" value="Mop_domain"/>
</dbReference>
<feature type="domain" description="ABC transporter" evidence="3">
    <location>
        <begin position="2"/>
        <end position="236"/>
    </location>
</feature>
<dbReference type="KEGG" id="nps:KRR39_00735"/>
<reference evidence="5" key="1">
    <citation type="submission" date="2021-06" db="EMBL/GenBank/DDBJ databases">
        <title>Complete genome sequence of Nocardioides sp. G188.</title>
        <authorList>
            <person name="Im W.-T."/>
        </authorList>
    </citation>
    <scope>NUCLEOTIDE SEQUENCE</scope>
    <source>
        <strain evidence="5">G188</strain>
    </source>
</reference>
<dbReference type="Pfam" id="PF03459">
    <property type="entry name" value="TOBE"/>
    <property type="match status" value="1"/>
</dbReference>
<keyword evidence="5" id="KW-0547">Nucleotide-binding</keyword>
<dbReference type="RefSeq" id="WP_216939925.1">
    <property type="nucleotide sequence ID" value="NZ_CP077062.1"/>
</dbReference>
<gene>
    <name evidence="5" type="ORF">KRR39_00735</name>
</gene>
<dbReference type="GO" id="GO:0005524">
    <property type="term" value="F:ATP binding"/>
    <property type="evidence" value="ECO:0007669"/>
    <property type="project" value="UniProtKB-KW"/>
</dbReference>
<dbReference type="InterPro" id="IPR003439">
    <property type="entry name" value="ABC_transporter-like_ATP-bd"/>
</dbReference>
<evidence type="ECO:0000256" key="1">
    <source>
        <dbReference type="ARBA" id="ARBA00022448"/>
    </source>
</evidence>
<dbReference type="PANTHER" id="PTHR42781:SF4">
    <property type="entry name" value="SPERMIDINE_PUTRESCINE IMPORT ATP-BINDING PROTEIN POTA"/>
    <property type="match status" value="1"/>
</dbReference>
<keyword evidence="2" id="KW-0500">Molybdenum</keyword>
<evidence type="ECO:0000259" key="3">
    <source>
        <dbReference type="PROSITE" id="PS50893"/>
    </source>
</evidence>
<dbReference type="Pfam" id="PF00005">
    <property type="entry name" value="ABC_tran"/>
    <property type="match status" value="1"/>
</dbReference>
<organism evidence="5 6">
    <name type="scientific">Nocardioides panacis</name>
    <dbReference type="NCBI Taxonomy" id="2849501"/>
    <lineage>
        <taxon>Bacteria</taxon>
        <taxon>Bacillati</taxon>
        <taxon>Actinomycetota</taxon>
        <taxon>Actinomycetes</taxon>
        <taxon>Propionibacteriales</taxon>
        <taxon>Nocardioidaceae</taxon>
        <taxon>Nocardioides</taxon>
    </lineage>
</organism>
<feature type="domain" description="Mop" evidence="4">
    <location>
        <begin position="285"/>
        <end position="349"/>
    </location>
</feature>
<sequence length="351" mass="36754">MSPYLDAHVVVRRPGHTLDVRLTAERGDVVAVIGPNGAGKSTLVRALAGVVPLDDGRVVCDGETWDAPATRTEIRSRGIGMVFQKEMLFPHLTALGNVAFGPRSRGVRRRAAEERALAWLARLGVEDLAGRRPAQLSGGQAQRVAIARALVTEPRLLLLDEPLSSLDVGVAMALRLELSRHLADFDGVSLLVTHDALDAMTVANRVLVIDDGRVAQDGTPAEVARQPATDHVARLVGLNVLRGTSAGTSIRLADGTTLVSTTPARGEVRACFSPSAVTLTVGEPHGSARNRWPGRVTSVAPHGSAVRVHVDAAAGLIADVTPASASQLGVVPGAEVWATVKATEVSVYGGQ</sequence>
<dbReference type="InterPro" id="IPR017871">
    <property type="entry name" value="ABC_transporter-like_CS"/>
</dbReference>
<protein>
    <submittedName>
        <fullName evidence="5">ABC transporter ATP-binding protein</fullName>
    </submittedName>
</protein>
<dbReference type="SMART" id="SM00382">
    <property type="entry name" value="AAA"/>
    <property type="match status" value="1"/>
</dbReference>
<dbReference type="PROSITE" id="PS00211">
    <property type="entry name" value="ABC_TRANSPORTER_1"/>
    <property type="match status" value="1"/>
</dbReference>
<evidence type="ECO:0000313" key="5">
    <source>
        <dbReference type="EMBL" id="QWZ08435.1"/>
    </source>
</evidence>
<keyword evidence="6" id="KW-1185">Reference proteome</keyword>
<evidence type="ECO:0000259" key="4">
    <source>
        <dbReference type="PROSITE" id="PS51866"/>
    </source>
</evidence>
<keyword evidence="5" id="KW-0067">ATP-binding</keyword>
<evidence type="ECO:0000256" key="2">
    <source>
        <dbReference type="PROSITE-ProRule" id="PRU01213"/>
    </source>
</evidence>
<dbReference type="AlphaFoldDB" id="A0A975Y0G7"/>
<evidence type="ECO:0000313" key="6">
    <source>
        <dbReference type="Proteomes" id="UP000683575"/>
    </source>
</evidence>
<dbReference type="PROSITE" id="PS51866">
    <property type="entry name" value="MOP"/>
    <property type="match status" value="1"/>
</dbReference>
<keyword evidence="1" id="KW-0813">Transport</keyword>
<dbReference type="EMBL" id="CP077062">
    <property type="protein sequence ID" value="QWZ08435.1"/>
    <property type="molecule type" value="Genomic_DNA"/>
</dbReference>
<dbReference type="InterPro" id="IPR050093">
    <property type="entry name" value="ABC_SmlMolc_Importer"/>
</dbReference>
<dbReference type="PANTHER" id="PTHR42781">
    <property type="entry name" value="SPERMIDINE/PUTRESCINE IMPORT ATP-BINDING PROTEIN POTA"/>
    <property type="match status" value="1"/>
</dbReference>
<dbReference type="InterPro" id="IPR005116">
    <property type="entry name" value="Transp-assoc_OB_typ1"/>
</dbReference>
<proteinExistence type="predicted"/>
<dbReference type="Proteomes" id="UP000683575">
    <property type="component" value="Chromosome"/>
</dbReference>
<accession>A0A975Y0G7</accession>